<dbReference type="EMBL" id="JAKLTR010000001">
    <property type="protein sequence ID" value="MCG2612785.1"/>
    <property type="molecule type" value="Genomic_DNA"/>
</dbReference>
<gene>
    <name evidence="2" type="ORF">LZZ85_00780</name>
</gene>
<protein>
    <recommendedName>
        <fullName evidence="1">Imm33-like domain-containing protein</fullName>
    </recommendedName>
</protein>
<keyword evidence="3" id="KW-1185">Reference proteome</keyword>
<dbReference type="InterPro" id="IPR056509">
    <property type="entry name" value="Imm33-like"/>
</dbReference>
<sequence>MTFTEADFRIIQQQVCSSYGAAFLESPFDHIVGIALDSFKTFEMPVNGLRNPLEVAGYAEWYLWCGEFSDADDFFQPVHVHHLLQLCPKAIRYLGLAPGWRFLFDNVYEDVWYDENLLNISS</sequence>
<name>A0ABS9KKD3_9BACT</name>
<proteinExistence type="predicted"/>
<accession>A0ABS9KKD3</accession>
<comment type="caution">
    <text evidence="2">The sequence shown here is derived from an EMBL/GenBank/DDBJ whole genome shotgun (WGS) entry which is preliminary data.</text>
</comment>
<evidence type="ECO:0000313" key="3">
    <source>
        <dbReference type="Proteomes" id="UP001165367"/>
    </source>
</evidence>
<evidence type="ECO:0000259" key="1">
    <source>
        <dbReference type="Pfam" id="PF24719"/>
    </source>
</evidence>
<evidence type="ECO:0000313" key="2">
    <source>
        <dbReference type="EMBL" id="MCG2612785.1"/>
    </source>
</evidence>
<reference evidence="2" key="1">
    <citation type="submission" date="2022-01" db="EMBL/GenBank/DDBJ databases">
        <authorList>
            <person name="Jo J.-H."/>
            <person name="Im W.-T."/>
        </authorList>
    </citation>
    <scope>NUCLEOTIDE SEQUENCE</scope>
    <source>
        <strain evidence="2">NA20</strain>
    </source>
</reference>
<organism evidence="2 3">
    <name type="scientific">Terrimonas ginsenosidimutans</name>
    <dbReference type="NCBI Taxonomy" id="2908004"/>
    <lineage>
        <taxon>Bacteria</taxon>
        <taxon>Pseudomonadati</taxon>
        <taxon>Bacteroidota</taxon>
        <taxon>Chitinophagia</taxon>
        <taxon>Chitinophagales</taxon>
        <taxon>Chitinophagaceae</taxon>
        <taxon>Terrimonas</taxon>
    </lineage>
</organism>
<dbReference type="RefSeq" id="WP_237868014.1">
    <property type="nucleotide sequence ID" value="NZ_JAKLTR010000001.1"/>
</dbReference>
<dbReference type="Proteomes" id="UP001165367">
    <property type="component" value="Unassembled WGS sequence"/>
</dbReference>
<dbReference type="Pfam" id="PF24719">
    <property type="entry name" value="Imm33-like"/>
    <property type="match status" value="1"/>
</dbReference>
<feature type="domain" description="Imm33-like" evidence="1">
    <location>
        <begin position="12"/>
        <end position="114"/>
    </location>
</feature>